<name>A0ABW5F7P1_9BACL</name>
<comment type="caution">
    <text evidence="1">The sequence shown here is derived from an EMBL/GenBank/DDBJ whole genome shotgun (WGS) entry which is preliminary data.</text>
</comment>
<dbReference type="PANTHER" id="PTHR47197:SF3">
    <property type="entry name" value="DIHYDRO-HEME D1 DEHYDROGENASE"/>
    <property type="match status" value="1"/>
</dbReference>
<dbReference type="InterPro" id="IPR015943">
    <property type="entry name" value="WD40/YVTN_repeat-like_dom_sf"/>
</dbReference>
<dbReference type="InterPro" id="IPR051200">
    <property type="entry name" value="Host-pathogen_enzymatic-act"/>
</dbReference>
<gene>
    <name evidence="1" type="ORF">ACFSX3_13640</name>
</gene>
<proteinExistence type="predicted"/>
<dbReference type="InterPro" id="IPR011048">
    <property type="entry name" value="Haem_d1_sf"/>
</dbReference>
<keyword evidence="2" id="KW-1185">Reference proteome</keyword>
<dbReference type="RefSeq" id="WP_209984799.1">
    <property type="nucleotide sequence ID" value="NZ_JBHSVQ010000001.1"/>
</dbReference>
<reference evidence="2" key="1">
    <citation type="journal article" date="2019" name="Int. J. Syst. Evol. Microbiol.">
        <title>The Global Catalogue of Microorganisms (GCM) 10K type strain sequencing project: providing services to taxonomists for standard genome sequencing and annotation.</title>
        <authorList>
            <consortium name="The Broad Institute Genomics Platform"/>
            <consortium name="The Broad Institute Genome Sequencing Center for Infectious Disease"/>
            <person name="Wu L."/>
            <person name="Ma J."/>
        </authorList>
    </citation>
    <scope>NUCLEOTIDE SEQUENCE [LARGE SCALE GENOMIC DNA]</scope>
    <source>
        <strain evidence="2">CCM 8725</strain>
    </source>
</reference>
<evidence type="ECO:0000313" key="1">
    <source>
        <dbReference type="EMBL" id="MFD2410926.1"/>
    </source>
</evidence>
<accession>A0ABW5F7P1</accession>
<dbReference type="SUPFAM" id="SSF51004">
    <property type="entry name" value="C-terminal (heme d1) domain of cytochrome cd1-nitrite reductase"/>
    <property type="match status" value="1"/>
</dbReference>
<dbReference type="Proteomes" id="UP001597448">
    <property type="component" value="Unassembled WGS sequence"/>
</dbReference>
<dbReference type="PANTHER" id="PTHR47197">
    <property type="entry name" value="PROTEIN NIRF"/>
    <property type="match status" value="1"/>
</dbReference>
<sequence>MNTNMANRRRNLASNINPYVFASYELTYYFGYVAVIDPVYNKVIKRIPVGLNPGPMCLNSSEDKLYVVNTGQDSVTIIDAYTFDIIKTVHIGSSSTYSAPVAIFAAPNVNKVYVAHSGDKAVTIIDSVTDTVIKQVDLPSGSGYPFAFAGKVNSLFVFVACKSKDNDKGNVVAIAVDDDTAHPVGDDTPLEFDGIHNPLTVYPGGVELVTLGPTGMLTHFEPLTIGPSKTSSLLDNTVSGIYLDNDMLFCTSREDRAYLKKFNNLFMDQQGNITHDQFTEIPSYKGQDKIRVTSDQSTICITIQPTTFPTGGLQIYDVNAASSRFVPLPYVGDLALYDYIIAYVGQLTSIQPIDLGNPSNPIPAIPIGTSPSDRVNVKNIISGYSNESL</sequence>
<organism evidence="1 2">
    <name type="scientific">Paenibacillus rhizoplanae</name>
    <dbReference type="NCBI Taxonomy" id="1917181"/>
    <lineage>
        <taxon>Bacteria</taxon>
        <taxon>Bacillati</taxon>
        <taxon>Bacillota</taxon>
        <taxon>Bacilli</taxon>
        <taxon>Bacillales</taxon>
        <taxon>Paenibacillaceae</taxon>
        <taxon>Paenibacillus</taxon>
    </lineage>
</organism>
<dbReference type="EMBL" id="JBHUKY010000023">
    <property type="protein sequence ID" value="MFD2410926.1"/>
    <property type="molecule type" value="Genomic_DNA"/>
</dbReference>
<protein>
    <submittedName>
        <fullName evidence="1">YncE family protein</fullName>
    </submittedName>
</protein>
<dbReference type="Gene3D" id="2.130.10.10">
    <property type="entry name" value="YVTN repeat-like/Quinoprotein amine dehydrogenase"/>
    <property type="match status" value="1"/>
</dbReference>
<evidence type="ECO:0000313" key="2">
    <source>
        <dbReference type="Proteomes" id="UP001597448"/>
    </source>
</evidence>